<dbReference type="FunFam" id="2.30.22.10:FF:000001">
    <property type="entry name" value="Protein GrpE"/>
    <property type="match status" value="1"/>
</dbReference>
<keyword evidence="15" id="KW-1185">Reference proteome</keyword>
<dbReference type="AlphaFoldDB" id="A0AAP6JFT4"/>
<dbReference type="GO" id="GO:0005829">
    <property type="term" value="C:cytosol"/>
    <property type="evidence" value="ECO:0007669"/>
    <property type="project" value="TreeGrafter"/>
</dbReference>
<dbReference type="CDD" id="cd00446">
    <property type="entry name" value="GrpE"/>
    <property type="match status" value="1"/>
</dbReference>
<keyword evidence="6 10" id="KW-0143">Chaperone</keyword>
<dbReference type="SUPFAM" id="SSF51064">
    <property type="entry name" value="Head domain of nucleotide exchange factor GrpE"/>
    <property type="match status" value="1"/>
</dbReference>
<dbReference type="RefSeq" id="WP_346051648.1">
    <property type="nucleotide sequence ID" value="NZ_JAYGII010000015.1"/>
</dbReference>
<dbReference type="Proteomes" id="UP001302316">
    <property type="component" value="Unassembled WGS sequence"/>
</dbReference>
<evidence type="ECO:0000256" key="7">
    <source>
        <dbReference type="ARBA" id="ARBA00053401"/>
    </source>
</evidence>
<evidence type="ECO:0000256" key="10">
    <source>
        <dbReference type="HAMAP-Rule" id="MF_01151"/>
    </source>
</evidence>
<evidence type="ECO:0000256" key="3">
    <source>
        <dbReference type="ARBA" id="ARBA00011738"/>
    </source>
</evidence>
<comment type="subunit">
    <text evidence="3 10">Homodimer.</text>
</comment>
<dbReference type="PANTHER" id="PTHR21237:SF23">
    <property type="entry name" value="GRPE PROTEIN HOMOLOG, MITOCHONDRIAL"/>
    <property type="match status" value="1"/>
</dbReference>
<dbReference type="GO" id="GO:0051087">
    <property type="term" value="F:protein-folding chaperone binding"/>
    <property type="evidence" value="ECO:0007669"/>
    <property type="project" value="InterPro"/>
</dbReference>
<feature type="region of interest" description="Disordered" evidence="13">
    <location>
        <begin position="1"/>
        <end position="35"/>
    </location>
</feature>
<evidence type="ECO:0000256" key="4">
    <source>
        <dbReference type="ARBA" id="ARBA00022490"/>
    </source>
</evidence>
<dbReference type="Gene3D" id="2.30.22.10">
    <property type="entry name" value="Head domain of nucleotide exchange factor GrpE"/>
    <property type="match status" value="1"/>
</dbReference>
<comment type="subcellular location">
    <subcellularLocation>
        <location evidence="1 10">Cytoplasm</location>
    </subcellularLocation>
</comment>
<dbReference type="Pfam" id="PF01025">
    <property type="entry name" value="GrpE"/>
    <property type="match status" value="1"/>
</dbReference>
<name>A0AAP6JFT4_9GAMM</name>
<dbReference type="InterPro" id="IPR000740">
    <property type="entry name" value="GrpE"/>
</dbReference>
<dbReference type="NCBIfam" id="NF010737">
    <property type="entry name" value="PRK14139.1"/>
    <property type="match status" value="1"/>
</dbReference>
<evidence type="ECO:0000256" key="5">
    <source>
        <dbReference type="ARBA" id="ARBA00023016"/>
    </source>
</evidence>
<sequence length="198" mass="21818">MAEEQSHAREEERDPVTAENAADDEGRQAGPADLEAELAEAREALENAKADNLRTLAELENVRKRARRDVENARKFAIEKLAAELLDVKDSLEMGLKAVEGDNPSLEQLREGKEMTLRQLITAMEKVGIAELNPEGEPFNPEFHEAMTMQESAEHEPDSVIHVIQKGYLLNGRLLRPARVIVARSPEGDADGDSGEGA</sequence>
<evidence type="ECO:0000256" key="11">
    <source>
        <dbReference type="RuleBase" id="RU000639"/>
    </source>
</evidence>
<dbReference type="GO" id="GO:0000774">
    <property type="term" value="F:adenyl-nucleotide exchange factor activity"/>
    <property type="evidence" value="ECO:0007669"/>
    <property type="project" value="InterPro"/>
</dbReference>
<dbReference type="GO" id="GO:0042803">
    <property type="term" value="F:protein homodimerization activity"/>
    <property type="evidence" value="ECO:0007669"/>
    <property type="project" value="InterPro"/>
</dbReference>
<dbReference type="HAMAP" id="MF_01151">
    <property type="entry name" value="GrpE"/>
    <property type="match status" value="1"/>
</dbReference>
<comment type="function">
    <text evidence="7 10 11">Participates actively in the response to hyperosmotic and heat shock by preventing the aggregation of stress-denatured proteins, in association with DnaK and GrpE. It is the nucleotide exchange factor for DnaK and may function as a thermosensor. Unfolded proteins bind initially to DnaJ; upon interaction with the DnaJ-bound protein, DnaK hydrolyzes its bound ATP, resulting in the formation of a stable complex. GrpE releases ADP from DnaK; ATP binding to DnaK triggers the release of the substrate protein, thus completing the reaction cycle. Several rounds of ATP-dependent interactions between DnaJ, DnaK and GrpE are required for fully efficient folding.</text>
</comment>
<dbReference type="PANTHER" id="PTHR21237">
    <property type="entry name" value="GRPE PROTEIN"/>
    <property type="match status" value="1"/>
</dbReference>
<dbReference type="InterPro" id="IPR013805">
    <property type="entry name" value="GrpE_CC"/>
</dbReference>
<dbReference type="GO" id="GO:0051082">
    <property type="term" value="F:unfolded protein binding"/>
    <property type="evidence" value="ECO:0007669"/>
    <property type="project" value="TreeGrafter"/>
</dbReference>
<dbReference type="PROSITE" id="PS01071">
    <property type="entry name" value="GRPE"/>
    <property type="match status" value="1"/>
</dbReference>
<evidence type="ECO:0000313" key="15">
    <source>
        <dbReference type="Proteomes" id="UP001302316"/>
    </source>
</evidence>
<evidence type="ECO:0000256" key="12">
    <source>
        <dbReference type="RuleBase" id="RU004478"/>
    </source>
</evidence>
<protein>
    <recommendedName>
        <fullName evidence="8 10">Protein GrpE</fullName>
    </recommendedName>
    <alternativeName>
        <fullName evidence="9 10">HSP-70 cofactor</fullName>
    </alternativeName>
</protein>
<keyword evidence="4 10" id="KW-0963">Cytoplasm</keyword>
<organism evidence="14 15">
    <name type="scientific">Natronospira elongata</name>
    <dbReference type="NCBI Taxonomy" id="3110268"/>
    <lineage>
        <taxon>Bacteria</taxon>
        <taxon>Pseudomonadati</taxon>
        <taxon>Pseudomonadota</taxon>
        <taxon>Gammaproteobacteria</taxon>
        <taxon>Natronospirales</taxon>
        <taxon>Natronospiraceae</taxon>
        <taxon>Natronospira</taxon>
    </lineage>
</organism>
<evidence type="ECO:0000256" key="6">
    <source>
        <dbReference type="ARBA" id="ARBA00023186"/>
    </source>
</evidence>
<accession>A0AAP6JFT4</accession>
<gene>
    <name evidence="10 14" type="primary">grpE</name>
    <name evidence="14" type="ORF">VCB98_08375</name>
</gene>
<proteinExistence type="inferred from homology"/>
<dbReference type="NCBIfam" id="NF010748">
    <property type="entry name" value="PRK14150.1"/>
    <property type="match status" value="1"/>
</dbReference>
<comment type="caution">
    <text evidence="14">The sequence shown here is derived from an EMBL/GenBank/DDBJ whole genome shotgun (WGS) entry which is preliminary data.</text>
</comment>
<comment type="similarity">
    <text evidence="2 10 12">Belongs to the GrpE family.</text>
</comment>
<dbReference type="EMBL" id="JAYGII010000015">
    <property type="protein sequence ID" value="MEA5445832.1"/>
    <property type="molecule type" value="Genomic_DNA"/>
</dbReference>
<evidence type="ECO:0000256" key="9">
    <source>
        <dbReference type="ARBA" id="ARBA00076414"/>
    </source>
</evidence>
<evidence type="ECO:0000313" key="14">
    <source>
        <dbReference type="EMBL" id="MEA5445832.1"/>
    </source>
</evidence>
<reference evidence="14 15" key="1">
    <citation type="submission" date="2023-12" db="EMBL/GenBank/DDBJ databases">
        <title>Whole-genome sequencing of halo(alkali)philic microorganisms from hypersaline lakes.</title>
        <authorList>
            <person name="Sorokin D.Y."/>
            <person name="Merkel A.Y."/>
            <person name="Messina E."/>
            <person name="Yakimov M."/>
        </authorList>
    </citation>
    <scope>NUCLEOTIDE SEQUENCE [LARGE SCALE GENOMIC DNA]</scope>
    <source>
        <strain evidence="14 15">AB-CW1</strain>
    </source>
</reference>
<evidence type="ECO:0000256" key="1">
    <source>
        <dbReference type="ARBA" id="ARBA00004496"/>
    </source>
</evidence>
<evidence type="ECO:0000256" key="13">
    <source>
        <dbReference type="SAM" id="MobiDB-lite"/>
    </source>
</evidence>
<feature type="compositionally biased region" description="Basic and acidic residues" evidence="13">
    <location>
        <begin position="1"/>
        <end position="16"/>
    </location>
</feature>
<dbReference type="Gene3D" id="3.90.20.20">
    <property type="match status" value="1"/>
</dbReference>
<dbReference type="PRINTS" id="PR00773">
    <property type="entry name" value="GRPEPROTEIN"/>
</dbReference>
<keyword evidence="5 10" id="KW-0346">Stress response</keyword>
<dbReference type="SUPFAM" id="SSF58014">
    <property type="entry name" value="Coiled-coil domain of nucleotide exchange factor GrpE"/>
    <property type="match status" value="1"/>
</dbReference>
<dbReference type="InterPro" id="IPR009012">
    <property type="entry name" value="GrpE_head"/>
</dbReference>
<evidence type="ECO:0000256" key="2">
    <source>
        <dbReference type="ARBA" id="ARBA00009054"/>
    </source>
</evidence>
<evidence type="ECO:0000256" key="8">
    <source>
        <dbReference type="ARBA" id="ARBA00072274"/>
    </source>
</evidence>
<dbReference type="GO" id="GO:0006457">
    <property type="term" value="P:protein folding"/>
    <property type="evidence" value="ECO:0007669"/>
    <property type="project" value="InterPro"/>
</dbReference>